<keyword evidence="2" id="KW-0812">Transmembrane</keyword>
<dbReference type="Proteomes" id="UP000585638">
    <property type="component" value="Unassembled WGS sequence"/>
</dbReference>
<name>A0A7W9KH60_9PSEU</name>
<comment type="caution">
    <text evidence="3">The sequence shown here is derived from an EMBL/GenBank/DDBJ whole genome shotgun (WGS) entry which is preliminary data.</text>
</comment>
<keyword evidence="4" id="KW-1185">Reference proteome</keyword>
<evidence type="ECO:0000256" key="1">
    <source>
        <dbReference type="SAM" id="MobiDB-lite"/>
    </source>
</evidence>
<sequence length="143" mass="16255">MTGERTPGEPSTELVPVEQPQAPRKPPRRKKVVLAEAKGSRTVARTIVELEEQTSVGEHLVRSLVWAQFRTSFWMAVLLIVTIASLPLLFFLFPSFGDLTVFGVRLPWVLLGALPYPLLYGLGVWYVRRAERHERDFVSMVDH</sequence>
<organism evidence="3 4">
    <name type="scientific">Kutzneria kofuensis</name>
    <dbReference type="NCBI Taxonomy" id="103725"/>
    <lineage>
        <taxon>Bacteria</taxon>
        <taxon>Bacillati</taxon>
        <taxon>Actinomycetota</taxon>
        <taxon>Actinomycetes</taxon>
        <taxon>Pseudonocardiales</taxon>
        <taxon>Pseudonocardiaceae</taxon>
        <taxon>Kutzneria</taxon>
    </lineage>
</organism>
<feature type="transmembrane region" description="Helical" evidence="2">
    <location>
        <begin position="72"/>
        <end position="93"/>
    </location>
</feature>
<keyword evidence="2" id="KW-1133">Transmembrane helix</keyword>
<accession>A0A7W9KH60</accession>
<gene>
    <name evidence="3" type="ORF">BJ998_003724</name>
</gene>
<dbReference type="AlphaFoldDB" id="A0A7W9KH60"/>
<feature type="region of interest" description="Disordered" evidence="1">
    <location>
        <begin position="1"/>
        <end position="31"/>
    </location>
</feature>
<evidence type="ECO:0000256" key="2">
    <source>
        <dbReference type="SAM" id="Phobius"/>
    </source>
</evidence>
<proteinExistence type="predicted"/>
<dbReference type="EMBL" id="JACHIR010000001">
    <property type="protein sequence ID" value="MBB5892528.1"/>
    <property type="molecule type" value="Genomic_DNA"/>
</dbReference>
<feature type="transmembrane region" description="Helical" evidence="2">
    <location>
        <begin position="105"/>
        <end position="127"/>
    </location>
</feature>
<evidence type="ECO:0000313" key="3">
    <source>
        <dbReference type="EMBL" id="MBB5892528.1"/>
    </source>
</evidence>
<reference evidence="3 4" key="1">
    <citation type="submission" date="2020-08" db="EMBL/GenBank/DDBJ databases">
        <title>Sequencing the genomes of 1000 actinobacteria strains.</title>
        <authorList>
            <person name="Klenk H.-P."/>
        </authorList>
    </citation>
    <scope>NUCLEOTIDE SEQUENCE [LARGE SCALE GENOMIC DNA]</scope>
    <source>
        <strain evidence="3 4">DSM 43851</strain>
    </source>
</reference>
<keyword evidence="2" id="KW-0472">Membrane</keyword>
<protein>
    <submittedName>
        <fullName evidence="3">Uncharacterized protein</fullName>
    </submittedName>
</protein>
<evidence type="ECO:0000313" key="4">
    <source>
        <dbReference type="Proteomes" id="UP000585638"/>
    </source>
</evidence>
<dbReference type="RefSeq" id="WP_246488618.1">
    <property type="nucleotide sequence ID" value="NZ_BAAAWY010000004.1"/>
</dbReference>